<name>Q1MQZ8_LAWIP</name>
<protein>
    <submittedName>
        <fullName evidence="2">NA</fullName>
    </submittedName>
</protein>
<feature type="compositionally biased region" description="Basic and acidic residues" evidence="1">
    <location>
        <begin position="65"/>
        <end position="91"/>
    </location>
</feature>
<dbReference type="KEGG" id="lip:LI0524"/>
<proteinExistence type="predicted"/>
<dbReference type="EMBL" id="AM180252">
    <property type="protein sequence ID" value="CAJ54578.1"/>
    <property type="molecule type" value="Genomic_DNA"/>
</dbReference>
<gene>
    <name evidence="2" type="ordered locus">LI0524</name>
</gene>
<evidence type="ECO:0000313" key="2">
    <source>
        <dbReference type="EMBL" id="CAJ54578.1"/>
    </source>
</evidence>
<feature type="region of interest" description="Disordered" evidence="1">
    <location>
        <begin position="65"/>
        <end position="96"/>
    </location>
</feature>
<accession>Q1MQZ8</accession>
<evidence type="ECO:0000256" key="1">
    <source>
        <dbReference type="SAM" id="MobiDB-lite"/>
    </source>
</evidence>
<dbReference type="STRING" id="363253.LI0524"/>
<sequence>MPIEPIAPLLFIQQMGPAGKIIKDEATHPETSQTTFRQVVAEALSQQGSQVQGIDGISLLISLDEEPHSNNKNSDKMLKEYKEKESAKEEVKEEDSEIFQDEVDHLGNFVNRKV</sequence>
<evidence type="ECO:0000313" key="3">
    <source>
        <dbReference type="Proteomes" id="UP000002430"/>
    </source>
</evidence>
<dbReference type="Proteomes" id="UP000002430">
    <property type="component" value="Chromosome"/>
</dbReference>
<dbReference type="HOGENOM" id="CLU_2117942_0_0_7"/>
<dbReference type="RefSeq" id="WP_011526608.1">
    <property type="nucleotide sequence ID" value="NC_008011.1"/>
</dbReference>
<reference evidence="2 3" key="1">
    <citation type="submission" date="2005-11" db="EMBL/GenBank/DDBJ databases">
        <title>The complete genome sequence of Lawsonia intracellularis: the causative agent of proliferative enteropathy.</title>
        <authorList>
            <person name="Kaur K."/>
            <person name="Zhang Q."/>
            <person name="Beckler D."/>
            <person name="Munir S."/>
            <person name="Li L."/>
            <person name="Kinsley K."/>
            <person name="Herron L."/>
            <person name="Peterson A."/>
            <person name="May B."/>
            <person name="Singh S."/>
            <person name="Gebhart C."/>
            <person name="Kapur V."/>
        </authorList>
    </citation>
    <scope>NUCLEOTIDE SEQUENCE [LARGE SCALE GENOMIC DNA]</scope>
    <source>
        <strain evidence="2 3">PHE/MN1-00</strain>
    </source>
</reference>
<dbReference type="AlphaFoldDB" id="Q1MQZ8"/>
<organism evidence="2 3">
    <name type="scientific">Lawsonia intracellularis (strain PHE/MN1-00)</name>
    <dbReference type="NCBI Taxonomy" id="363253"/>
    <lineage>
        <taxon>Bacteria</taxon>
        <taxon>Pseudomonadati</taxon>
        <taxon>Thermodesulfobacteriota</taxon>
        <taxon>Desulfovibrionia</taxon>
        <taxon>Desulfovibrionales</taxon>
        <taxon>Desulfovibrionaceae</taxon>
        <taxon>Lawsonia</taxon>
    </lineage>
</organism>
<keyword evidence="3" id="KW-1185">Reference proteome</keyword>